<feature type="compositionally biased region" description="Polar residues" evidence="1">
    <location>
        <begin position="87"/>
        <end position="101"/>
    </location>
</feature>
<evidence type="ECO:0000313" key="2">
    <source>
        <dbReference type="EMBL" id="MPC74495.1"/>
    </source>
</evidence>
<organism evidence="2 3">
    <name type="scientific">Portunus trituberculatus</name>
    <name type="common">Swimming crab</name>
    <name type="synonym">Neptunus trituberculatus</name>
    <dbReference type="NCBI Taxonomy" id="210409"/>
    <lineage>
        <taxon>Eukaryota</taxon>
        <taxon>Metazoa</taxon>
        <taxon>Ecdysozoa</taxon>
        <taxon>Arthropoda</taxon>
        <taxon>Crustacea</taxon>
        <taxon>Multicrustacea</taxon>
        <taxon>Malacostraca</taxon>
        <taxon>Eumalacostraca</taxon>
        <taxon>Eucarida</taxon>
        <taxon>Decapoda</taxon>
        <taxon>Pleocyemata</taxon>
        <taxon>Brachyura</taxon>
        <taxon>Eubrachyura</taxon>
        <taxon>Portunoidea</taxon>
        <taxon>Portunidae</taxon>
        <taxon>Portuninae</taxon>
        <taxon>Portunus</taxon>
    </lineage>
</organism>
<keyword evidence="3" id="KW-1185">Reference proteome</keyword>
<sequence length="270" mass="29225">MNKAPTKKRSAEAISEEHTFTASPVDSQDACLAAGQPRETIIHVKKVKLPAGGAEKLRLPAAADCMASPDLTRQKVNPRTPAAVSAPTDSPSLSPGLQNAMDTDAASRASLSQPDASHPHVSFSEGHGKTLAQLCEWFMALLKQHLSLEPLMKEDRCRPYLTVNSRSAVYDMVKEGFLSLTMTPADPDARQQMVIVHGVSTAINVDLLATPEDFLWLKRCVVAGEPRPQLLGLVEGTVPSLVHLLGLVQFRMGLYTPEPDLCGHFCQFGH</sequence>
<protein>
    <submittedName>
        <fullName evidence="2">Uncharacterized protein</fullName>
    </submittedName>
</protein>
<accession>A0A5B7HXC6</accession>
<feature type="compositionally biased region" description="Basic and acidic residues" evidence="1">
    <location>
        <begin position="9"/>
        <end position="19"/>
    </location>
</feature>
<evidence type="ECO:0000313" key="3">
    <source>
        <dbReference type="Proteomes" id="UP000324222"/>
    </source>
</evidence>
<evidence type="ECO:0000256" key="1">
    <source>
        <dbReference type="SAM" id="MobiDB-lite"/>
    </source>
</evidence>
<dbReference type="EMBL" id="VSRR010039026">
    <property type="protein sequence ID" value="MPC74495.1"/>
    <property type="molecule type" value="Genomic_DNA"/>
</dbReference>
<reference evidence="2 3" key="1">
    <citation type="submission" date="2019-05" db="EMBL/GenBank/DDBJ databases">
        <title>Another draft genome of Portunus trituberculatus and its Hox gene families provides insights of decapod evolution.</title>
        <authorList>
            <person name="Jeong J.-H."/>
            <person name="Song I."/>
            <person name="Kim S."/>
            <person name="Choi T."/>
            <person name="Kim D."/>
            <person name="Ryu S."/>
            <person name="Kim W."/>
        </authorList>
    </citation>
    <scope>NUCLEOTIDE SEQUENCE [LARGE SCALE GENOMIC DNA]</scope>
    <source>
        <tissue evidence="2">Muscle</tissue>
    </source>
</reference>
<dbReference type="AlphaFoldDB" id="A0A5B7HXC6"/>
<dbReference type="Proteomes" id="UP000324222">
    <property type="component" value="Unassembled WGS sequence"/>
</dbReference>
<name>A0A5B7HXC6_PORTR</name>
<comment type="caution">
    <text evidence="2">The sequence shown here is derived from an EMBL/GenBank/DDBJ whole genome shotgun (WGS) entry which is preliminary data.</text>
</comment>
<proteinExistence type="predicted"/>
<feature type="region of interest" description="Disordered" evidence="1">
    <location>
        <begin position="70"/>
        <end position="124"/>
    </location>
</feature>
<feature type="region of interest" description="Disordered" evidence="1">
    <location>
        <begin position="1"/>
        <end position="26"/>
    </location>
</feature>
<gene>
    <name evidence="2" type="ORF">E2C01_068855</name>
</gene>